<dbReference type="HOGENOM" id="CLU_2706063_0_0_1"/>
<dbReference type="AlphaFoldDB" id="B2WA55"/>
<dbReference type="InParanoid" id="B2WA55"/>
<proteinExistence type="predicted"/>
<dbReference type="KEGG" id="ptrr:6345440"/>
<dbReference type="Proteomes" id="UP000001471">
    <property type="component" value="Unassembled WGS sequence"/>
</dbReference>
<evidence type="ECO:0000313" key="1">
    <source>
        <dbReference type="EMBL" id="EDU50087.1"/>
    </source>
</evidence>
<dbReference type="GeneID" id="6345440"/>
<dbReference type="EMBL" id="DS231621">
    <property type="protein sequence ID" value="EDU50087.1"/>
    <property type="molecule type" value="Genomic_DNA"/>
</dbReference>
<sequence>MGAALLRTQGPGTLGRWGADAGWVVELSPTLALLYQHLPTLRLRNKGYHVSFDDEYCHVNLAYPIVYTRQTLR</sequence>
<name>B2WA55_PYRTR</name>
<accession>B2WA55</accession>
<organism evidence="1 2">
    <name type="scientific">Pyrenophora tritici-repentis (strain Pt-1C-BFP)</name>
    <name type="common">Wheat tan spot fungus</name>
    <name type="synonym">Drechslera tritici-repentis</name>
    <dbReference type="NCBI Taxonomy" id="426418"/>
    <lineage>
        <taxon>Eukaryota</taxon>
        <taxon>Fungi</taxon>
        <taxon>Dikarya</taxon>
        <taxon>Ascomycota</taxon>
        <taxon>Pezizomycotina</taxon>
        <taxon>Dothideomycetes</taxon>
        <taxon>Pleosporomycetidae</taxon>
        <taxon>Pleosporales</taxon>
        <taxon>Pleosporineae</taxon>
        <taxon>Pleosporaceae</taxon>
        <taxon>Pyrenophora</taxon>
    </lineage>
</organism>
<reference evidence="2" key="1">
    <citation type="journal article" date="2013" name="G3 (Bethesda)">
        <title>Comparative genomics of a plant-pathogenic fungus, Pyrenophora tritici-repentis, reveals transduplication and the impact of repeat elements on pathogenicity and population divergence.</title>
        <authorList>
            <person name="Manning V.A."/>
            <person name="Pandelova I."/>
            <person name="Dhillon B."/>
            <person name="Wilhelm L.J."/>
            <person name="Goodwin S.B."/>
            <person name="Berlin A.M."/>
            <person name="Figueroa M."/>
            <person name="Freitag M."/>
            <person name="Hane J.K."/>
            <person name="Henrissat B."/>
            <person name="Holman W.H."/>
            <person name="Kodira C.D."/>
            <person name="Martin J."/>
            <person name="Oliver R.P."/>
            <person name="Robbertse B."/>
            <person name="Schackwitz W."/>
            <person name="Schwartz D.C."/>
            <person name="Spatafora J.W."/>
            <person name="Turgeon B.G."/>
            <person name="Yandava C."/>
            <person name="Young S."/>
            <person name="Zhou S."/>
            <person name="Zeng Q."/>
            <person name="Grigoriev I.V."/>
            <person name="Ma L.-J."/>
            <person name="Ciuffetti L.M."/>
        </authorList>
    </citation>
    <scope>NUCLEOTIDE SEQUENCE [LARGE SCALE GENOMIC DNA]</scope>
    <source>
        <strain evidence="2">Pt-1C-BFP</strain>
    </source>
</reference>
<gene>
    <name evidence="1" type="ORF">PTRG_07168</name>
</gene>
<protein>
    <submittedName>
        <fullName evidence="1">Uncharacterized protein</fullName>
    </submittedName>
</protein>
<evidence type="ECO:0000313" key="2">
    <source>
        <dbReference type="Proteomes" id="UP000001471"/>
    </source>
</evidence>